<dbReference type="GO" id="GO:0000731">
    <property type="term" value="P:DNA synthesis involved in DNA repair"/>
    <property type="evidence" value="ECO:0007669"/>
    <property type="project" value="TreeGrafter"/>
</dbReference>
<proteinExistence type="inferred from homology"/>
<evidence type="ECO:0000256" key="2">
    <source>
        <dbReference type="ARBA" id="ARBA00022705"/>
    </source>
</evidence>
<evidence type="ECO:0000256" key="5">
    <source>
        <dbReference type="ARBA" id="ARBA00023125"/>
    </source>
</evidence>
<accession>A0A2N1PUQ6</accession>
<dbReference type="InterPro" id="IPR027417">
    <property type="entry name" value="P-loop_NTPase"/>
</dbReference>
<dbReference type="InterPro" id="IPR042174">
    <property type="entry name" value="RecF_2"/>
</dbReference>
<evidence type="ECO:0000259" key="7">
    <source>
        <dbReference type="Pfam" id="PF02463"/>
    </source>
</evidence>
<dbReference type="SUPFAM" id="SSF52540">
    <property type="entry name" value="P-loop containing nucleoside triphosphate hydrolases"/>
    <property type="match status" value="1"/>
</dbReference>
<evidence type="ECO:0000313" key="9">
    <source>
        <dbReference type="Proteomes" id="UP000233256"/>
    </source>
</evidence>
<keyword evidence="1 6" id="KW-0963">Cytoplasm</keyword>
<evidence type="ECO:0000256" key="6">
    <source>
        <dbReference type="HAMAP-Rule" id="MF_00365"/>
    </source>
</evidence>
<dbReference type="GO" id="GO:0003697">
    <property type="term" value="F:single-stranded DNA binding"/>
    <property type="evidence" value="ECO:0007669"/>
    <property type="project" value="UniProtKB-UniRule"/>
</dbReference>
<dbReference type="PANTHER" id="PTHR32182:SF0">
    <property type="entry name" value="DNA REPLICATION AND REPAIR PROTEIN RECF"/>
    <property type="match status" value="1"/>
</dbReference>
<protein>
    <recommendedName>
        <fullName evidence="6">DNA replication and repair protein RecF</fullName>
    </recommendedName>
</protein>
<keyword evidence="6" id="KW-0234">DNA repair</keyword>
<comment type="similarity">
    <text evidence="6">Belongs to the RecF family.</text>
</comment>
<dbReference type="Pfam" id="PF02463">
    <property type="entry name" value="SMC_N"/>
    <property type="match status" value="1"/>
</dbReference>
<keyword evidence="5 6" id="KW-0238">DNA-binding</keyword>
<keyword evidence="4 6" id="KW-0067">ATP-binding</keyword>
<organism evidence="8 9">
    <name type="scientific">Candidatus Wallbacteria bacterium HGW-Wallbacteria-1</name>
    <dbReference type="NCBI Taxonomy" id="2013854"/>
    <lineage>
        <taxon>Bacteria</taxon>
        <taxon>Candidatus Walliibacteriota</taxon>
    </lineage>
</organism>
<dbReference type="Gene3D" id="3.40.50.300">
    <property type="entry name" value="P-loop containing nucleotide triphosphate hydrolases"/>
    <property type="match status" value="1"/>
</dbReference>
<evidence type="ECO:0000256" key="4">
    <source>
        <dbReference type="ARBA" id="ARBA00022840"/>
    </source>
</evidence>
<feature type="binding site" evidence="6">
    <location>
        <begin position="30"/>
        <end position="37"/>
    </location>
    <ligand>
        <name>ATP</name>
        <dbReference type="ChEBI" id="CHEBI:30616"/>
    </ligand>
</feature>
<dbReference type="HAMAP" id="MF_00365">
    <property type="entry name" value="RecF"/>
    <property type="match status" value="1"/>
</dbReference>
<comment type="caution">
    <text evidence="8">The sequence shown here is derived from an EMBL/GenBank/DDBJ whole genome shotgun (WGS) entry which is preliminary data.</text>
</comment>
<keyword evidence="6" id="KW-0227">DNA damage</keyword>
<evidence type="ECO:0000256" key="3">
    <source>
        <dbReference type="ARBA" id="ARBA00022741"/>
    </source>
</evidence>
<dbReference type="GO" id="GO:0006302">
    <property type="term" value="P:double-strand break repair"/>
    <property type="evidence" value="ECO:0007669"/>
    <property type="project" value="TreeGrafter"/>
</dbReference>
<dbReference type="Proteomes" id="UP000233256">
    <property type="component" value="Unassembled WGS sequence"/>
</dbReference>
<evidence type="ECO:0000313" key="8">
    <source>
        <dbReference type="EMBL" id="PKK92065.1"/>
    </source>
</evidence>
<dbReference type="NCBIfam" id="TIGR00611">
    <property type="entry name" value="recf"/>
    <property type="match status" value="1"/>
</dbReference>
<keyword evidence="6" id="KW-0742">SOS response</keyword>
<sequence>MKLISLFLSAFRNIEQETLRPGQALTLLSGLNGQGKTSFVEAISLLSIATSFRTQRDDDMIAENHQYSRVHGIVETAPGSVRELAMDLKRSSGKTAWIDGQRAKRLGDFTGTLPSVLIHPGDIDEIRGAPALRRKFMDMGISMASRDYLGSLRELRTAMESKRAILSKVFRGTFTNMDRASLRAINETAVHPTWRIVKARSEFVSSLSATLGGYWKRILRAQGPEPRIRVDYKCFLSKSVIDSSESDLLDLVRRNFDESLKSEIDQGKILTGSQRDDFEFFLNNRPARRFASQGEARTMVVGSRLFLADEISRMRGERPLVLVDDVLTDLDRNRRHGLMECLAGTQVVATVSDCTALDRTGISDSIMYIVENGGLTLATE</sequence>
<reference evidence="8 9" key="1">
    <citation type="journal article" date="2017" name="ISME J.">
        <title>Potential for microbial H2 and metal transformations associated with novel bacteria and archaea in deep terrestrial subsurface sediments.</title>
        <authorList>
            <person name="Hernsdorf A.W."/>
            <person name="Amano Y."/>
            <person name="Miyakawa K."/>
            <person name="Ise K."/>
            <person name="Suzuki Y."/>
            <person name="Anantharaman K."/>
            <person name="Probst A."/>
            <person name="Burstein D."/>
            <person name="Thomas B.C."/>
            <person name="Banfield J.F."/>
        </authorList>
    </citation>
    <scope>NUCLEOTIDE SEQUENCE [LARGE SCALE GENOMIC DNA]</scope>
    <source>
        <strain evidence="8">HGW-Wallbacteria-1</strain>
    </source>
</reference>
<dbReference type="GO" id="GO:0005524">
    <property type="term" value="F:ATP binding"/>
    <property type="evidence" value="ECO:0007669"/>
    <property type="project" value="UniProtKB-UniRule"/>
</dbReference>
<name>A0A2N1PUQ6_9BACT</name>
<dbReference type="InterPro" id="IPR003395">
    <property type="entry name" value="RecF/RecN/SMC_N"/>
</dbReference>
<dbReference type="Gene3D" id="1.20.1050.90">
    <property type="entry name" value="RecF/RecN/SMC, N-terminal domain"/>
    <property type="match status" value="1"/>
</dbReference>
<dbReference type="GO" id="GO:0005737">
    <property type="term" value="C:cytoplasm"/>
    <property type="evidence" value="ECO:0007669"/>
    <property type="project" value="UniProtKB-SubCell"/>
</dbReference>
<comment type="subcellular location">
    <subcellularLocation>
        <location evidence="6">Cytoplasm</location>
    </subcellularLocation>
</comment>
<dbReference type="InterPro" id="IPR001238">
    <property type="entry name" value="DNA-binding_RecF"/>
</dbReference>
<dbReference type="EMBL" id="PGXC01000001">
    <property type="protein sequence ID" value="PKK92065.1"/>
    <property type="molecule type" value="Genomic_DNA"/>
</dbReference>
<evidence type="ECO:0000256" key="1">
    <source>
        <dbReference type="ARBA" id="ARBA00022490"/>
    </source>
</evidence>
<dbReference type="PANTHER" id="PTHR32182">
    <property type="entry name" value="DNA REPLICATION AND REPAIR PROTEIN RECF"/>
    <property type="match status" value="1"/>
</dbReference>
<gene>
    <name evidence="6" type="primary">recF</name>
    <name evidence="8" type="ORF">CVV64_01215</name>
</gene>
<keyword evidence="2 6" id="KW-0235">DNA replication</keyword>
<dbReference type="GO" id="GO:0006260">
    <property type="term" value="P:DNA replication"/>
    <property type="evidence" value="ECO:0007669"/>
    <property type="project" value="UniProtKB-UniRule"/>
</dbReference>
<keyword evidence="3 6" id="KW-0547">Nucleotide-binding</keyword>
<comment type="function">
    <text evidence="6">The RecF protein is involved in DNA metabolism; it is required for DNA replication and normal SOS inducibility. RecF binds preferentially to single-stranded, linear DNA. It also seems to bind ATP.</text>
</comment>
<dbReference type="GO" id="GO:0009432">
    <property type="term" value="P:SOS response"/>
    <property type="evidence" value="ECO:0007669"/>
    <property type="project" value="UniProtKB-UniRule"/>
</dbReference>
<feature type="domain" description="RecF/RecN/SMC N-terminal" evidence="7">
    <location>
        <begin position="3"/>
        <end position="344"/>
    </location>
</feature>
<dbReference type="AlphaFoldDB" id="A0A2N1PUQ6"/>